<proteinExistence type="predicted"/>
<protein>
    <submittedName>
        <fullName evidence="3">N-acetylglucosamine-1-phosphodiester alpha-N-acetylglucosaminidase-like</fullName>
    </submittedName>
</protein>
<reference evidence="3" key="1">
    <citation type="submission" date="2025-08" db="UniProtKB">
        <authorList>
            <consortium name="RefSeq"/>
        </authorList>
    </citation>
    <scope>IDENTIFICATION</scope>
    <source>
        <tissue evidence="3">Whole sample</tissue>
    </source>
</reference>
<sequence length="180" mass="20517">MLQCCNLLKDMSPLIVFYVYALCIVVCFIDNCVGNSASTDDQCDGRYKGCCEGFKHDVTMDRCIECKVGYFGENCSLQCPYNTYGKDCQQFCLCSEDECDNQRGCRNEKDDTHREDRQGISNVTTYTILRKSMAGLVFLLIFVMIAYMLLVVFQKLTVRRVIPSFDVENKENGSRGKVDN</sequence>
<dbReference type="Proteomes" id="UP000694844">
    <property type="component" value="Chromosome 6"/>
</dbReference>
<dbReference type="AlphaFoldDB" id="A0A8B8AGD5"/>
<evidence type="ECO:0000256" key="1">
    <source>
        <dbReference type="SAM" id="Phobius"/>
    </source>
</evidence>
<evidence type="ECO:0000313" key="2">
    <source>
        <dbReference type="Proteomes" id="UP000694844"/>
    </source>
</evidence>
<feature type="transmembrane region" description="Helical" evidence="1">
    <location>
        <begin position="133"/>
        <end position="153"/>
    </location>
</feature>
<evidence type="ECO:0000313" key="3">
    <source>
        <dbReference type="RefSeq" id="XP_022290235.1"/>
    </source>
</evidence>
<accession>A0A8B8AGD5</accession>
<keyword evidence="1" id="KW-1133">Transmembrane helix</keyword>
<keyword evidence="1" id="KW-0472">Membrane</keyword>
<dbReference type="KEGG" id="cvn:111101881"/>
<gene>
    <name evidence="3" type="primary">LOC111101881</name>
</gene>
<name>A0A8B8AGD5_CRAVI</name>
<dbReference type="RefSeq" id="XP_022290235.1">
    <property type="nucleotide sequence ID" value="XM_022434527.1"/>
</dbReference>
<keyword evidence="1" id="KW-0812">Transmembrane</keyword>
<keyword evidence="2" id="KW-1185">Reference proteome</keyword>
<dbReference type="Gene3D" id="2.170.300.10">
    <property type="entry name" value="Tie2 ligand-binding domain superfamily"/>
    <property type="match status" value="1"/>
</dbReference>
<dbReference type="GeneID" id="111101881"/>
<feature type="transmembrane region" description="Helical" evidence="1">
    <location>
        <begin position="12"/>
        <end position="31"/>
    </location>
</feature>
<dbReference type="OrthoDB" id="6211265at2759"/>
<organism evidence="2 3">
    <name type="scientific">Crassostrea virginica</name>
    <name type="common">Eastern oyster</name>
    <dbReference type="NCBI Taxonomy" id="6565"/>
    <lineage>
        <taxon>Eukaryota</taxon>
        <taxon>Metazoa</taxon>
        <taxon>Spiralia</taxon>
        <taxon>Lophotrochozoa</taxon>
        <taxon>Mollusca</taxon>
        <taxon>Bivalvia</taxon>
        <taxon>Autobranchia</taxon>
        <taxon>Pteriomorphia</taxon>
        <taxon>Ostreida</taxon>
        <taxon>Ostreoidea</taxon>
        <taxon>Ostreidae</taxon>
        <taxon>Crassostrea</taxon>
    </lineage>
</organism>